<dbReference type="SUPFAM" id="SSF52540">
    <property type="entry name" value="P-loop containing nucleoside triphosphate hydrolases"/>
    <property type="match status" value="1"/>
</dbReference>
<dbReference type="InterPro" id="IPR027417">
    <property type="entry name" value="P-loop_NTPase"/>
</dbReference>
<dbReference type="SMART" id="SM00027">
    <property type="entry name" value="EH"/>
    <property type="match status" value="1"/>
</dbReference>
<gene>
    <name evidence="3" type="ORF">M514_12928</name>
</gene>
<dbReference type="InterPro" id="IPR000261">
    <property type="entry name" value="EH_dom"/>
</dbReference>
<feature type="domain" description="EH" evidence="2">
    <location>
        <begin position="439"/>
        <end position="527"/>
    </location>
</feature>
<evidence type="ECO:0000259" key="2">
    <source>
        <dbReference type="PROSITE" id="PS50031"/>
    </source>
</evidence>
<keyword evidence="1" id="KW-0106">Calcium</keyword>
<dbReference type="InterPro" id="IPR040990">
    <property type="entry name" value="DUF5600"/>
</dbReference>
<evidence type="ECO:0000313" key="3">
    <source>
        <dbReference type="EMBL" id="KFD69394.1"/>
    </source>
</evidence>
<dbReference type="Gene3D" id="1.10.268.20">
    <property type="match status" value="1"/>
</dbReference>
<dbReference type="SUPFAM" id="SSF47473">
    <property type="entry name" value="EF-hand"/>
    <property type="match status" value="1"/>
</dbReference>
<dbReference type="PROSITE" id="PS00018">
    <property type="entry name" value="EF_HAND_1"/>
    <property type="match status" value="1"/>
</dbReference>
<dbReference type="InterPro" id="IPR011992">
    <property type="entry name" value="EF-hand-dom_pair"/>
</dbReference>
<dbReference type="Gene3D" id="1.10.238.10">
    <property type="entry name" value="EF-hand"/>
    <property type="match status" value="1"/>
</dbReference>
<dbReference type="Pfam" id="PF00350">
    <property type="entry name" value="Dynamin_N"/>
    <property type="match status" value="1"/>
</dbReference>
<proteinExistence type="predicted"/>
<dbReference type="PANTHER" id="PTHR43681">
    <property type="entry name" value="TRANSMEMBRANE GTPASE FZO"/>
    <property type="match status" value="1"/>
</dbReference>
<dbReference type="Pfam" id="PF12763">
    <property type="entry name" value="EH"/>
    <property type="match status" value="1"/>
</dbReference>
<protein>
    <recommendedName>
        <fullName evidence="2">EH domain-containing protein</fullName>
    </recommendedName>
</protein>
<accession>A0A085NIU8</accession>
<dbReference type="EMBL" id="KL367496">
    <property type="protein sequence ID" value="KFD69394.1"/>
    <property type="molecule type" value="Genomic_DNA"/>
</dbReference>
<reference evidence="3" key="1">
    <citation type="journal article" date="2014" name="Nat. Genet.">
        <title>Genome and transcriptome of the porcine whipworm Trichuris suis.</title>
        <authorList>
            <person name="Jex A.R."/>
            <person name="Nejsum P."/>
            <person name="Schwarz E.M."/>
            <person name="Hu L."/>
            <person name="Young N.D."/>
            <person name="Hall R.S."/>
            <person name="Korhonen P.K."/>
            <person name="Liao S."/>
            <person name="Thamsborg S."/>
            <person name="Xia J."/>
            <person name="Xu P."/>
            <person name="Wang S."/>
            <person name="Scheerlinck J.P."/>
            <person name="Hofmann A."/>
            <person name="Sternberg P.W."/>
            <person name="Wang J."/>
            <person name="Gasser R.B."/>
        </authorList>
    </citation>
    <scope>NUCLEOTIDE SEQUENCE [LARGE SCALE GENOMIC DNA]</scope>
    <source>
        <strain evidence="3">DCEP-RM93F</strain>
    </source>
</reference>
<dbReference type="PROSITE" id="PS50031">
    <property type="entry name" value="EH"/>
    <property type="match status" value="1"/>
</dbReference>
<dbReference type="InterPro" id="IPR045063">
    <property type="entry name" value="Dynamin_N"/>
</dbReference>
<dbReference type="Pfam" id="PF18150">
    <property type="entry name" value="DUF5600"/>
    <property type="match status" value="1"/>
</dbReference>
<dbReference type="AlphaFoldDB" id="A0A085NIU8"/>
<dbReference type="InterPro" id="IPR051943">
    <property type="entry name" value="TRAFAC_Dynamin-like_GTPase"/>
</dbReference>
<dbReference type="Gene3D" id="3.40.50.300">
    <property type="entry name" value="P-loop containing nucleotide triphosphate hydrolases"/>
    <property type="match status" value="1"/>
</dbReference>
<dbReference type="Proteomes" id="UP000030758">
    <property type="component" value="Unassembled WGS sequence"/>
</dbReference>
<sequence>MGATNSKETNCKLDFQIDPTKMNIVDASRLYYREKVLPVEQALNLDIIYGPPMCDAEFGSPPLLLFLGPFSSGKTTMIRYMLNMDYPGMSIGPEPSTDRDWVILWGPKSQAVSMHTVVHDSSFPYQEIYRFGGEYLNKCSAAYCPCDLLLNMIIVDTPGIMATDKMNTVRYYDRDAVIRYWIEKADRIVVVFDVFKLDISEDMKELVNIISPYEYKCLIVLNKADQISMIQLHRAQDALTWSLGRSFKCRDLPFVHVGSFWDQPIKDNAMRNMFVSYEAKLLEQINRMNTDVHVRRFNEVIQRAKMAQAHALISRYLVGRYKPEQTMHRSFQKTLAERLNKGIYRKLIRKHKLLECDLPSAYMVYKHVTSEYYDISKTRVSRQLMETLNNFIKNDLNQLAKLLPAELAKENYGAEMLHQPQQEQIRKQSNWNVVKQAAKENNWHQKFLSLKPKRGLLSWGQMKLLLNMTGLSINTLTHIWSLVDRNKDGRVNEYEFYLINWLIRSVMRGQQLPDELPKLLRPPELHGKTCPTKKGIRQKKFNARKLKVKQKTPST</sequence>
<evidence type="ECO:0000256" key="1">
    <source>
        <dbReference type="ARBA" id="ARBA00022837"/>
    </source>
</evidence>
<organism evidence="3">
    <name type="scientific">Trichuris suis</name>
    <name type="common">pig whipworm</name>
    <dbReference type="NCBI Taxonomy" id="68888"/>
    <lineage>
        <taxon>Eukaryota</taxon>
        <taxon>Metazoa</taxon>
        <taxon>Ecdysozoa</taxon>
        <taxon>Nematoda</taxon>
        <taxon>Enoplea</taxon>
        <taxon>Dorylaimia</taxon>
        <taxon>Trichinellida</taxon>
        <taxon>Trichuridae</taxon>
        <taxon>Trichuris</taxon>
    </lineage>
</organism>
<dbReference type="PANTHER" id="PTHR43681:SF1">
    <property type="entry name" value="SARCALUMENIN"/>
    <property type="match status" value="1"/>
</dbReference>
<dbReference type="InterPro" id="IPR018247">
    <property type="entry name" value="EF_Hand_1_Ca_BS"/>
</dbReference>
<name>A0A085NIU8_9BILA</name>